<sequence length="328" mass="38185">MTDVRWNCNLIRALLNGRLVVFFGAGLGEEYELPNWKEITSLLIKEFERHPGYSDYKKTIEHLLNAKQYSEVIDYLKFLDLGDGTDKVTEAIDRVFSEPKIGEITTNQDLLFELKVPIYLTTNVDETLEHSKQKAGKKRAKIFSYDDEKDIKSILLSNDLIDSPLIVRLHGELKSRDSLVFSKEQYSDVLMKMNREHYFFSSTLPAILNTYTILFVGYGLEDPDVNILLRNFNIIPSHAASVFWLQFDKDIDVKKVSDIKKFGIQVIELDTKKFDGNRTESLKEVLKDLKMIQNGIEREDKREVIRTDSKLEKYIEDVRVRYKKSHTL</sequence>
<dbReference type="InterPro" id="IPR029035">
    <property type="entry name" value="DHS-like_NAD/FAD-binding_dom"/>
</dbReference>
<protein>
    <submittedName>
        <fullName evidence="1">Uncharacterized protein</fullName>
    </submittedName>
</protein>
<dbReference type="EMBL" id="CP047616">
    <property type="protein sequence ID" value="QIW53277.1"/>
    <property type="molecule type" value="Genomic_DNA"/>
</dbReference>
<evidence type="ECO:0000313" key="1">
    <source>
        <dbReference type="EMBL" id="QIW53277.1"/>
    </source>
</evidence>
<gene>
    <name evidence="1" type="ORF">GU336_03385</name>
</gene>
<dbReference type="SUPFAM" id="SSF52467">
    <property type="entry name" value="DHS-like NAD/FAD-binding domain"/>
    <property type="match status" value="1"/>
</dbReference>
<dbReference type="AlphaFoldDB" id="A0A6H0UEJ6"/>
<reference evidence="1 2" key="1">
    <citation type="submission" date="2019-12" db="EMBL/GenBank/DDBJ databases">
        <title>Whole genome sequences of Lactococcus raffinolactis strains isolated from sewage.</title>
        <authorList>
            <person name="Ybazeta G."/>
            <person name="Ross M."/>
            <person name="Brabant-Kirwan D."/>
            <person name="Saleh M."/>
            <person name="Dillon J.A."/>
            <person name="Splinter K."/>
            <person name="Nokhbeh R."/>
        </authorList>
    </citation>
    <scope>NUCLEOTIDE SEQUENCE [LARGE SCALE GENOMIC DNA]</scope>
    <source>
        <strain evidence="1 2">Lr_19_5</strain>
    </source>
</reference>
<dbReference type="Pfam" id="PF13289">
    <property type="entry name" value="SIR2_2"/>
    <property type="match status" value="1"/>
</dbReference>
<proteinExistence type="predicted"/>
<evidence type="ECO:0000313" key="2">
    <source>
        <dbReference type="Proteomes" id="UP000501945"/>
    </source>
</evidence>
<organism evidence="1 2">
    <name type="scientific">Pseudolactococcus raffinolactis</name>
    <dbReference type="NCBI Taxonomy" id="1366"/>
    <lineage>
        <taxon>Bacteria</taxon>
        <taxon>Bacillati</taxon>
        <taxon>Bacillota</taxon>
        <taxon>Bacilli</taxon>
        <taxon>Lactobacillales</taxon>
        <taxon>Streptococcaceae</taxon>
        <taxon>Pseudolactococcus</taxon>
    </lineage>
</organism>
<dbReference type="Proteomes" id="UP000501945">
    <property type="component" value="Chromosome"/>
</dbReference>
<accession>A0A6H0UEJ6</accession>
<dbReference type="RefSeq" id="WP_167838473.1">
    <property type="nucleotide sequence ID" value="NZ_CP047616.1"/>
</dbReference>
<name>A0A6H0UEJ6_9LACT</name>